<dbReference type="InterPro" id="IPR013022">
    <property type="entry name" value="Xyl_isomerase-like_TIM-brl"/>
</dbReference>
<organism evidence="2 3">
    <name type="scientific">Candidatus Magasanikbacteria bacterium RIFOXYC12_FULL_33_11</name>
    <dbReference type="NCBI Taxonomy" id="1798701"/>
    <lineage>
        <taxon>Bacteria</taxon>
        <taxon>Candidatus Magasanikiibacteriota</taxon>
    </lineage>
</organism>
<dbReference type="Gene3D" id="3.20.20.150">
    <property type="entry name" value="Divalent-metal-dependent TIM barrel enzymes"/>
    <property type="match status" value="1"/>
</dbReference>
<dbReference type="PANTHER" id="PTHR12110">
    <property type="entry name" value="HYDROXYPYRUVATE ISOMERASE"/>
    <property type="match status" value="1"/>
</dbReference>
<dbReference type="EMBL" id="MFQW01000019">
    <property type="protein sequence ID" value="OGH86426.1"/>
    <property type="molecule type" value="Genomic_DNA"/>
</dbReference>
<proteinExistence type="predicted"/>
<feature type="domain" description="Xylose isomerase-like TIM barrel" evidence="1">
    <location>
        <begin position="37"/>
        <end position="256"/>
    </location>
</feature>
<evidence type="ECO:0000313" key="3">
    <source>
        <dbReference type="Proteomes" id="UP000178349"/>
    </source>
</evidence>
<gene>
    <name evidence="2" type="ORF">A2493_01590</name>
</gene>
<reference evidence="2 3" key="1">
    <citation type="journal article" date="2016" name="Nat. Commun.">
        <title>Thousands of microbial genomes shed light on interconnected biogeochemical processes in an aquifer system.</title>
        <authorList>
            <person name="Anantharaman K."/>
            <person name="Brown C.T."/>
            <person name="Hug L.A."/>
            <person name="Sharon I."/>
            <person name="Castelle C.J."/>
            <person name="Probst A.J."/>
            <person name="Thomas B.C."/>
            <person name="Singh A."/>
            <person name="Wilkins M.J."/>
            <person name="Karaoz U."/>
            <person name="Brodie E.L."/>
            <person name="Williams K.H."/>
            <person name="Hubbard S.S."/>
            <person name="Banfield J.F."/>
        </authorList>
    </citation>
    <scope>NUCLEOTIDE SEQUENCE [LARGE SCALE GENOMIC DNA]</scope>
</reference>
<evidence type="ECO:0000313" key="2">
    <source>
        <dbReference type="EMBL" id="OGH86426.1"/>
    </source>
</evidence>
<name>A0A1F6NR48_9BACT</name>
<dbReference type="InterPro" id="IPR050312">
    <property type="entry name" value="IolE/XylAMocC-like"/>
</dbReference>
<dbReference type="InterPro" id="IPR036237">
    <property type="entry name" value="Xyl_isomerase-like_sf"/>
</dbReference>
<evidence type="ECO:0000259" key="1">
    <source>
        <dbReference type="Pfam" id="PF01261"/>
    </source>
</evidence>
<dbReference type="AlphaFoldDB" id="A0A1F6NR48"/>
<accession>A0A1F6NR48</accession>
<dbReference type="PANTHER" id="PTHR12110:SF21">
    <property type="entry name" value="XYLOSE ISOMERASE-LIKE TIM BARREL DOMAIN-CONTAINING PROTEIN"/>
    <property type="match status" value="1"/>
</dbReference>
<comment type="caution">
    <text evidence="2">The sequence shown here is derived from an EMBL/GenBank/DDBJ whole genome shotgun (WGS) entry which is preliminary data.</text>
</comment>
<sequence length="266" mass="30698">MKYKFSLGVFINIKFGTLAEVEEEIKMLDSLEDLEHIEIWREADYLDPEADKLLRSLKDKYRLILHAPFINITMASNHELVNRASVETMQKYYDWGVEIGAEVITLHGGHKPFFQSSEVDIENIGKTLANLKTTEKLQATLEHMPLGKHFSTGQNSLMDINDLEKAVNLLPNWGFTLDIGHVLQNEEDWMSWVGNHVDRIYDIHLHDAFWGGKAHLPLGTADLKCKDFFQFLADKGYDKFVSLEVVGREETIQSWQYLRDNDLLKS</sequence>
<protein>
    <recommendedName>
        <fullName evidence="1">Xylose isomerase-like TIM barrel domain-containing protein</fullName>
    </recommendedName>
</protein>
<dbReference type="Proteomes" id="UP000178349">
    <property type="component" value="Unassembled WGS sequence"/>
</dbReference>
<dbReference type="SUPFAM" id="SSF51658">
    <property type="entry name" value="Xylose isomerase-like"/>
    <property type="match status" value="1"/>
</dbReference>
<dbReference type="Pfam" id="PF01261">
    <property type="entry name" value="AP_endonuc_2"/>
    <property type="match status" value="1"/>
</dbReference>